<reference evidence="4 5" key="1">
    <citation type="journal article" date="2018" name="Nat. Ecol. Evol.">
        <title>Genomic signatures of mitonuclear coevolution across populations of Tigriopus californicus.</title>
        <authorList>
            <person name="Barreto F.S."/>
            <person name="Watson E.T."/>
            <person name="Lima T.G."/>
            <person name="Willett C.S."/>
            <person name="Edmands S."/>
            <person name="Li W."/>
            <person name="Burton R.S."/>
        </authorList>
    </citation>
    <scope>NUCLEOTIDE SEQUENCE [LARGE SCALE GENOMIC DNA]</scope>
    <source>
        <strain evidence="4 5">San Diego</strain>
    </source>
</reference>
<feature type="chain" id="PRO_5021713290" description="DUF4781 domain-containing protein" evidence="3">
    <location>
        <begin position="31"/>
        <end position="1010"/>
    </location>
</feature>
<name>A0A553NED5_TIGCA</name>
<keyword evidence="2" id="KW-0812">Transmembrane</keyword>
<comment type="similarity">
    <text evidence="1">Belongs to the apolipoprotein L family.</text>
</comment>
<dbReference type="GO" id="GO:0016020">
    <property type="term" value="C:membrane"/>
    <property type="evidence" value="ECO:0007669"/>
    <property type="project" value="TreeGrafter"/>
</dbReference>
<keyword evidence="3" id="KW-0732">Signal</keyword>
<keyword evidence="2" id="KW-1133">Transmembrane helix</keyword>
<dbReference type="GO" id="GO:0042157">
    <property type="term" value="P:lipoprotein metabolic process"/>
    <property type="evidence" value="ECO:0007669"/>
    <property type="project" value="InterPro"/>
</dbReference>
<dbReference type="GO" id="GO:0005576">
    <property type="term" value="C:extracellular region"/>
    <property type="evidence" value="ECO:0007669"/>
    <property type="project" value="InterPro"/>
</dbReference>
<evidence type="ECO:0000313" key="5">
    <source>
        <dbReference type="Proteomes" id="UP000318571"/>
    </source>
</evidence>
<dbReference type="InterPro" id="IPR036392">
    <property type="entry name" value="PLAT/LH2_dom_sf"/>
</dbReference>
<comment type="caution">
    <text evidence="4">The sequence shown here is derived from an EMBL/GenBank/DDBJ whole genome shotgun (WGS) entry which is preliminary data.</text>
</comment>
<keyword evidence="5" id="KW-1185">Reference proteome</keyword>
<dbReference type="STRING" id="6832.A0A553NED5"/>
<gene>
    <name evidence="4" type="ORF">TCAL_11499</name>
</gene>
<proteinExistence type="inferred from homology"/>
<feature type="transmembrane region" description="Helical" evidence="2">
    <location>
        <begin position="177"/>
        <end position="199"/>
    </location>
</feature>
<sequence>MPNSNSVMVSLSWSKLQIGLWLVWISGLQSSLLPTSPPDLGETDAWVTQMPNSTEGSTPKAPLTALDRKHIIYYHWLLDADSLSNTTLSWRNPAEKFFFYAKLVMSIQDEEHRIPMPRDSPGPINLISLGLHDTQVEHLKLMPIPNLRKSIAITNGRLLQFAQEFEKIAQDAGILQIVGGSLGIVGGALGTTGLILAPFTAGGSLVLTGASVALGVLGSTLLITSAVGISGDVISSLWEQHYMAKSMSESNHVMNHVEHLAGVVTEATVAFREFDEFLDQDPQTEGTLDAMIWAKNVYVLLMKSVTMSRIHEKILNRGDIPKLPSKVQIIKDVVKHSKESVKAVLNGMDNYCFSFPSLGSPMCYKIDKAQSVSKNIKHILGSAKGDVHKRYALKFAASGIKIPWIRESKLVWKSVVKAGSKMAVALASVGSVVSVVGGIWSVLIGVGNIKGSGILSDRIRSSVYDVELISSRTLELYNTLSMTDASSANVGSFKVLTGIEIHTCWQADAQSDSPIFIEIRSGQDRCVTNVLETHAHNDLEINQWDIYSNPDILGNCSGLFISNVEETQVRITNTGGGGHCTDIINLQVDYISKAFATCEVIGGVWTDYSSSNWIHCQDGPDVARIEIYPCMSDFAGTDSYVSLAIRSADQQCVTNYLDNNGNDLARGHVSTYRQDVLGDCKALEVLENDLQVGLLHFGYDALCLGVVLIHAKNRAMKRDHVFKCEISHQKLIEYESSEFFKCPKFQPDDTKAISGIRPFICDADYAGSTTGYDYGVHFIICSTTGCCQTNYLDVLYNDELVRGDSRLYNQPGGLGQCYGFEIDRSNVSYTLVNTNTADNVCINSVEIFTKASSNLYPYVKCNAPSGSLWADNESKGPYSCSNPIETLVSQIETRVCDSYGSGTDSALKIKICRNGFSDCCSTQVLDKIVNDDFEASDFSIYSGNHLGDCSDFMINSDVINLSVINQGNDGVCFLSVNIRTLAGNILKCYIPNEIEYWSSTGTMDLRCQNL</sequence>
<dbReference type="Proteomes" id="UP000318571">
    <property type="component" value="Chromosome 10"/>
</dbReference>
<dbReference type="EMBL" id="VCGU01000458">
    <property type="protein sequence ID" value="TRY63775.1"/>
    <property type="molecule type" value="Genomic_DNA"/>
</dbReference>
<dbReference type="AlphaFoldDB" id="A0A553NED5"/>
<dbReference type="GO" id="GO:0006869">
    <property type="term" value="P:lipid transport"/>
    <property type="evidence" value="ECO:0007669"/>
    <property type="project" value="InterPro"/>
</dbReference>
<protein>
    <recommendedName>
        <fullName evidence="6">DUF4781 domain-containing protein</fullName>
    </recommendedName>
</protein>
<evidence type="ECO:0000256" key="3">
    <source>
        <dbReference type="SAM" id="SignalP"/>
    </source>
</evidence>
<feature type="transmembrane region" description="Helical" evidence="2">
    <location>
        <begin position="423"/>
        <end position="446"/>
    </location>
</feature>
<evidence type="ECO:0000256" key="2">
    <source>
        <dbReference type="SAM" id="Phobius"/>
    </source>
</evidence>
<dbReference type="PANTHER" id="PTHR14096">
    <property type="entry name" value="APOLIPOPROTEIN L"/>
    <property type="match status" value="1"/>
</dbReference>
<evidence type="ECO:0000256" key="1">
    <source>
        <dbReference type="ARBA" id="ARBA00010090"/>
    </source>
</evidence>
<feature type="signal peptide" evidence="3">
    <location>
        <begin position="1"/>
        <end position="30"/>
    </location>
</feature>
<dbReference type="GO" id="GO:0008289">
    <property type="term" value="F:lipid binding"/>
    <property type="evidence" value="ECO:0007669"/>
    <property type="project" value="InterPro"/>
</dbReference>
<dbReference type="InterPro" id="IPR008405">
    <property type="entry name" value="ApoL"/>
</dbReference>
<feature type="transmembrane region" description="Helical" evidence="2">
    <location>
        <begin position="205"/>
        <end position="238"/>
    </location>
</feature>
<evidence type="ECO:0000313" key="4">
    <source>
        <dbReference type="EMBL" id="TRY63775.1"/>
    </source>
</evidence>
<evidence type="ECO:0008006" key="6">
    <source>
        <dbReference type="Google" id="ProtNLM"/>
    </source>
</evidence>
<dbReference type="PANTHER" id="PTHR14096:SF28">
    <property type="entry name" value="APOLIPOPROTEIN L, 1-RELATED"/>
    <property type="match status" value="1"/>
</dbReference>
<dbReference type="Pfam" id="PF05461">
    <property type="entry name" value="ApoL"/>
    <property type="match status" value="1"/>
</dbReference>
<accession>A0A553NED5</accession>
<keyword evidence="2" id="KW-0472">Membrane</keyword>
<dbReference type="SUPFAM" id="SSF49723">
    <property type="entry name" value="Lipase/lipooxygenase domain (PLAT/LH2 domain)"/>
    <property type="match status" value="1"/>
</dbReference>
<organism evidence="4 5">
    <name type="scientific">Tigriopus californicus</name>
    <name type="common">Marine copepod</name>
    <dbReference type="NCBI Taxonomy" id="6832"/>
    <lineage>
        <taxon>Eukaryota</taxon>
        <taxon>Metazoa</taxon>
        <taxon>Ecdysozoa</taxon>
        <taxon>Arthropoda</taxon>
        <taxon>Crustacea</taxon>
        <taxon>Multicrustacea</taxon>
        <taxon>Hexanauplia</taxon>
        <taxon>Copepoda</taxon>
        <taxon>Harpacticoida</taxon>
        <taxon>Harpacticidae</taxon>
        <taxon>Tigriopus</taxon>
    </lineage>
</organism>